<feature type="region of interest" description="Disordered" evidence="1">
    <location>
        <begin position="773"/>
        <end position="800"/>
    </location>
</feature>
<proteinExistence type="predicted"/>
<dbReference type="eggNOG" id="KOG3700">
    <property type="taxonomic scope" value="Eukaryota"/>
</dbReference>
<gene>
    <name evidence="4" type="ORF">DAPPUDRAFT_237802</name>
</gene>
<dbReference type="KEGG" id="dpx:DAPPUDRAFT_237802"/>
<dbReference type="OMA" id="FIFSVKP"/>
<feature type="domain" description="Nose resistant-to-fluoxetine protein N-terminal" evidence="3">
    <location>
        <begin position="106"/>
        <end position="267"/>
    </location>
</feature>
<accession>E9G4F2</accession>
<dbReference type="FunCoup" id="E9G4F2">
    <property type="interactions" value="11"/>
</dbReference>
<dbReference type="Proteomes" id="UP000000305">
    <property type="component" value="Unassembled WGS sequence"/>
</dbReference>
<evidence type="ECO:0000313" key="5">
    <source>
        <dbReference type="Proteomes" id="UP000000305"/>
    </source>
</evidence>
<feature type="transmembrane region" description="Helical" evidence="2">
    <location>
        <begin position="534"/>
        <end position="553"/>
    </location>
</feature>
<dbReference type="Pfam" id="PF20146">
    <property type="entry name" value="NRF"/>
    <property type="match status" value="1"/>
</dbReference>
<dbReference type="SMART" id="SM00703">
    <property type="entry name" value="NRF"/>
    <property type="match status" value="1"/>
</dbReference>
<keyword evidence="2" id="KW-1133">Transmembrane helix</keyword>
<dbReference type="EMBL" id="GL732532">
    <property type="protein sequence ID" value="EFX85287.1"/>
    <property type="molecule type" value="Genomic_DNA"/>
</dbReference>
<dbReference type="PANTHER" id="PTHR11161:SF0">
    <property type="entry name" value="O-ACYLTRANSFERASE LIKE PROTEIN"/>
    <property type="match status" value="1"/>
</dbReference>
<feature type="transmembrane region" description="Helical" evidence="2">
    <location>
        <begin position="736"/>
        <end position="765"/>
    </location>
</feature>
<sequence length="800" mass="90478">MKRDITHQIPTGYPLLASKEFRGLVVAVPFCPRVNPFKLRSQSQQFINPALIISPESERSFEKWRNVINQQLQETGATFDLTSTLHNIFAALKSSSFPTAVAKNISQQCLQDSQFYVHNLYANQSLWSLQMQESSAKLPPGLFGSNNIHADGLFDECLAVRAPGFDGQYCIVSFKPTAVDPSEILPLGSFSDNHEEQRGNLITIFQLLGLLGPDRVDPKVSVVDANTYLLPSTTFCLPSSCSAADLGQAVAELIGSYVIANYSLVTVTDEQYCFKESNKPPKYDGATITVIVVLSLVGLLVLMAIVHEAWRMYRGTDFDAKKDGKLLSALHCFSVLNNGRKILSMRVTASSDNFGCIHGIRFFSTCWVVLAHNFTLAAGKIMNIQSITEDFRTLGMQTIGNSSVSVDTFFLMSGLLVSFLLLRELDRNKGKFNVGLYYLHRYLRLTIVYAFILGFIATLMVYVGIGPYWYDVNKFSNACRNAWWRQFLYINNLFPVDSDYGCMGQTWYLAVDMQLFFVSPLFIYPLWRWRKWGLAWLAAVGLTCQAVVFFVYARDDLHPNVWPTRLDGLATSADYFNHYYYKPWTRAPPYLVGIWAGWYLHITKQSQTRLAKPLVALGWTLSSAVGLAIVYGLTPYVDPSKVPEISTLLKMTYGPLHRTAWAFVIAWIIFACSRGYGDIVQSLHTLRTGFVNRLLSWKGFLPLGRMTYCVYLIHYDFLVVYYSAMRKRFYYTLFEQFTVCFGLLVVTFGLAFLVSVTLEASFLNLEKLIFSSKSKSQPREEMTAPPAEEKLNAERKKIDA</sequence>
<dbReference type="PANTHER" id="PTHR11161">
    <property type="entry name" value="O-ACYLTRANSFERASE"/>
    <property type="match status" value="1"/>
</dbReference>
<feature type="transmembrane region" description="Helical" evidence="2">
    <location>
        <begin position="442"/>
        <end position="465"/>
    </location>
</feature>
<feature type="transmembrane region" description="Helical" evidence="2">
    <location>
        <begin position="584"/>
        <end position="602"/>
    </location>
</feature>
<evidence type="ECO:0000256" key="2">
    <source>
        <dbReference type="SAM" id="Phobius"/>
    </source>
</evidence>
<evidence type="ECO:0000313" key="4">
    <source>
        <dbReference type="EMBL" id="EFX85287.1"/>
    </source>
</evidence>
<feature type="transmembrane region" description="Helical" evidence="2">
    <location>
        <begin position="703"/>
        <end position="724"/>
    </location>
</feature>
<dbReference type="AlphaFoldDB" id="E9G4F2"/>
<reference evidence="4 5" key="1">
    <citation type="journal article" date="2011" name="Science">
        <title>The ecoresponsive genome of Daphnia pulex.</title>
        <authorList>
            <person name="Colbourne J.K."/>
            <person name="Pfrender M.E."/>
            <person name="Gilbert D."/>
            <person name="Thomas W.K."/>
            <person name="Tucker A."/>
            <person name="Oakley T.H."/>
            <person name="Tokishita S."/>
            <person name="Aerts A."/>
            <person name="Arnold G.J."/>
            <person name="Basu M.K."/>
            <person name="Bauer D.J."/>
            <person name="Caceres C.E."/>
            <person name="Carmel L."/>
            <person name="Casola C."/>
            <person name="Choi J.H."/>
            <person name="Detter J.C."/>
            <person name="Dong Q."/>
            <person name="Dusheyko S."/>
            <person name="Eads B.D."/>
            <person name="Frohlich T."/>
            <person name="Geiler-Samerotte K.A."/>
            <person name="Gerlach D."/>
            <person name="Hatcher P."/>
            <person name="Jogdeo S."/>
            <person name="Krijgsveld J."/>
            <person name="Kriventseva E.V."/>
            <person name="Kultz D."/>
            <person name="Laforsch C."/>
            <person name="Lindquist E."/>
            <person name="Lopez J."/>
            <person name="Manak J.R."/>
            <person name="Muller J."/>
            <person name="Pangilinan J."/>
            <person name="Patwardhan R.P."/>
            <person name="Pitluck S."/>
            <person name="Pritham E.J."/>
            <person name="Rechtsteiner A."/>
            <person name="Rho M."/>
            <person name="Rogozin I.B."/>
            <person name="Sakarya O."/>
            <person name="Salamov A."/>
            <person name="Schaack S."/>
            <person name="Shapiro H."/>
            <person name="Shiga Y."/>
            <person name="Skalitzky C."/>
            <person name="Smith Z."/>
            <person name="Souvorov A."/>
            <person name="Sung W."/>
            <person name="Tang Z."/>
            <person name="Tsuchiya D."/>
            <person name="Tu H."/>
            <person name="Vos H."/>
            <person name="Wang M."/>
            <person name="Wolf Y.I."/>
            <person name="Yamagata H."/>
            <person name="Yamada T."/>
            <person name="Ye Y."/>
            <person name="Shaw J.R."/>
            <person name="Andrews J."/>
            <person name="Crease T.J."/>
            <person name="Tang H."/>
            <person name="Lucas S.M."/>
            <person name="Robertson H.M."/>
            <person name="Bork P."/>
            <person name="Koonin E.V."/>
            <person name="Zdobnov E.M."/>
            <person name="Grigoriev I.V."/>
            <person name="Lynch M."/>
            <person name="Boore J.L."/>
        </authorList>
    </citation>
    <scope>NUCLEOTIDE SEQUENCE [LARGE SCALE GENOMIC DNA]</scope>
</reference>
<keyword evidence="5" id="KW-1185">Reference proteome</keyword>
<feature type="transmembrane region" description="Helical" evidence="2">
    <location>
        <begin position="614"/>
        <end position="633"/>
    </location>
</feature>
<dbReference type="PhylomeDB" id="E9G4F2"/>
<keyword evidence="2" id="KW-0472">Membrane</keyword>
<organism evidence="4 5">
    <name type="scientific">Daphnia pulex</name>
    <name type="common">Water flea</name>
    <dbReference type="NCBI Taxonomy" id="6669"/>
    <lineage>
        <taxon>Eukaryota</taxon>
        <taxon>Metazoa</taxon>
        <taxon>Ecdysozoa</taxon>
        <taxon>Arthropoda</taxon>
        <taxon>Crustacea</taxon>
        <taxon>Branchiopoda</taxon>
        <taxon>Diplostraca</taxon>
        <taxon>Cladocera</taxon>
        <taxon>Anomopoda</taxon>
        <taxon>Daphniidae</taxon>
        <taxon>Daphnia</taxon>
    </lineage>
</organism>
<protein>
    <recommendedName>
        <fullName evidence="3">Nose resistant-to-fluoxetine protein N-terminal domain-containing protein</fullName>
    </recommendedName>
</protein>
<feature type="compositionally biased region" description="Basic and acidic residues" evidence="1">
    <location>
        <begin position="777"/>
        <end position="800"/>
    </location>
</feature>
<dbReference type="OrthoDB" id="207378at2759"/>
<feature type="transmembrane region" description="Helical" evidence="2">
    <location>
        <begin position="404"/>
        <end position="422"/>
    </location>
</feature>
<dbReference type="InParanoid" id="E9G4F2"/>
<keyword evidence="2" id="KW-0812">Transmembrane</keyword>
<dbReference type="Pfam" id="PF01757">
    <property type="entry name" value="Acyl_transf_3"/>
    <property type="match status" value="1"/>
</dbReference>
<evidence type="ECO:0000256" key="1">
    <source>
        <dbReference type="SAM" id="MobiDB-lite"/>
    </source>
</evidence>
<name>E9G4F2_DAPPU</name>
<feature type="transmembrane region" description="Helical" evidence="2">
    <location>
        <begin position="285"/>
        <end position="306"/>
    </location>
</feature>
<dbReference type="InterPro" id="IPR052728">
    <property type="entry name" value="O2_lipid_transport_reg"/>
</dbReference>
<dbReference type="InterPro" id="IPR002656">
    <property type="entry name" value="Acyl_transf_3_dom"/>
</dbReference>
<dbReference type="InterPro" id="IPR006621">
    <property type="entry name" value="Nose-resist-to-fluoxetine_N"/>
</dbReference>
<dbReference type="GO" id="GO:0016747">
    <property type="term" value="F:acyltransferase activity, transferring groups other than amino-acyl groups"/>
    <property type="evidence" value="ECO:0007669"/>
    <property type="project" value="InterPro"/>
</dbReference>
<dbReference type="HOGENOM" id="CLU_007874_3_1_1"/>
<feature type="transmembrane region" description="Helical" evidence="2">
    <location>
        <begin position="507"/>
        <end position="527"/>
    </location>
</feature>
<evidence type="ECO:0000259" key="3">
    <source>
        <dbReference type="SMART" id="SM00703"/>
    </source>
</evidence>